<dbReference type="Proteomes" id="UP001279734">
    <property type="component" value="Unassembled WGS sequence"/>
</dbReference>
<proteinExistence type="predicted"/>
<dbReference type="EMBL" id="BSYO01000012">
    <property type="protein sequence ID" value="GMH12865.1"/>
    <property type="molecule type" value="Genomic_DNA"/>
</dbReference>
<gene>
    <name evidence="1" type="ORF">Nepgr_014706</name>
</gene>
<reference evidence="1" key="1">
    <citation type="submission" date="2023-05" db="EMBL/GenBank/DDBJ databases">
        <title>Nepenthes gracilis genome sequencing.</title>
        <authorList>
            <person name="Fukushima K."/>
        </authorList>
    </citation>
    <scope>NUCLEOTIDE SEQUENCE</scope>
    <source>
        <strain evidence="1">SING2019-196</strain>
    </source>
</reference>
<protein>
    <submittedName>
        <fullName evidence="1">Uncharacterized protein</fullName>
    </submittedName>
</protein>
<evidence type="ECO:0000313" key="1">
    <source>
        <dbReference type="EMBL" id="GMH12865.1"/>
    </source>
</evidence>
<dbReference type="AlphaFoldDB" id="A0AAD3SLC5"/>
<name>A0AAD3SLC5_NEPGR</name>
<accession>A0AAD3SLC5</accession>
<keyword evidence="2" id="KW-1185">Reference proteome</keyword>
<evidence type="ECO:0000313" key="2">
    <source>
        <dbReference type="Proteomes" id="UP001279734"/>
    </source>
</evidence>
<comment type="caution">
    <text evidence="1">The sequence shown here is derived from an EMBL/GenBank/DDBJ whole genome shotgun (WGS) entry which is preliminary data.</text>
</comment>
<organism evidence="1 2">
    <name type="scientific">Nepenthes gracilis</name>
    <name type="common">Slender pitcher plant</name>
    <dbReference type="NCBI Taxonomy" id="150966"/>
    <lineage>
        <taxon>Eukaryota</taxon>
        <taxon>Viridiplantae</taxon>
        <taxon>Streptophyta</taxon>
        <taxon>Embryophyta</taxon>
        <taxon>Tracheophyta</taxon>
        <taxon>Spermatophyta</taxon>
        <taxon>Magnoliopsida</taxon>
        <taxon>eudicotyledons</taxon>
        <taxon>Gunneridae</taxon>
        <taxon>Pentapetalae</taxon>
        <taxon>Caryophyllales</taxon>
        <taxon>Nepenthaceae</taxon>
        <taxon>Nepenthes</taxon>
    </lineage>
</organism>
<sequence>MCNKALEDSTFTIGKTTINILHLNHISNGDGEIKPENLWTDRRRGGGDYSNTSKQFHMGTTGIKTRLSNPVLNDSPLSEDNVESDCHACLPPIDSYGKSGQLPDSMAEEALPQPVPITTPIAVLNAEPVSGAEIETSAPQIADSLALTSPNYPIPVSIPPTEPGPSNILIPSKFFTRSSICHLQPIVISLASRMLVVIRRNSLIQGFLSCITMVSCVLCMLQTGGGDCYWSLRVWCLAGHVDTLMDLSNMKLNLFFVLRPLLFAGCKYAYRLQAGVVCDGHGISCVLGVAPRCVHSLGLGSRVLQFLKLLDLPFELHPDFGCSFCWNCAESGWKFLCIGWGGLSAITVPAWVVKLANFISNDVVWTVLPMVSSMLWSSKLLILLMALGSGSDATASGFCAEVDCGLDFLLWKYFVAVDADA</sequence>